<reference evidence="2 3" key="1">
    <citation type="submission" date="2016-08" db="EMBL/GenBank/DDBJ databases">
        <title>A Parts List for Fungal Cellulosomes Revealed by Comparative Genomics.</title>
        <authorList>
            <consortium name="DOE Joint Genome Institute"/>
            <person name="Haitjema C.H."/>
            <person name="Gilmore S.P."/>
            <person name="Henske J.K."/>
            <person name="Solomon K.V."/>
            <person name="De Groot R."/>
            <person name="Kuo A."/>
            <person name="Mondo S.J."/>
            <person name="Salamov A.A."/>
            <person name="Labutti K."/>
            <person name="Zhao Z."/>
            <person name="Chiniquy J."/>
            <person name="Barry K."/>
            <person name="Brewer H.M."/>
            <person name="Purvine S.O."/>
            <person name="Wright A.T."/>
            <person name="Boxma B."/>
            <person name="Van Alen T."/>
            <person name="Hackstein J.H."/>
            <person name="Baker S.E."/>
            <person name="Grigoriev I.V."/>
            <person name="O'Malley M.A."/>
        </authorList>
    </citation>
    <scope>NUCLEOTIDE SEQUENCE [LARGE SCALE GENOMIC DNA]</scope>
    <source>
        <strain evidence="2 3">S4</strain>
    </source>
</reference>
<dbReference type="AlphaFoldDB" id="A0A1Y1WRR6"/>
<proteinExistence type="predicted"/>
<feature type="chain" id="PRO_5012598445" evidence="1">
    <location>
        <begin position="21"/>
        <end position="318"/>
    </location>
</feature>
<accession>A0A1Y1WRR6</accession>
<sequence length="318" mass="36362">MNFKTLLSISTFSLIGAINAAPISNDCPCNNRCQGYLLQFNNAYTCLTPANFITLKDKHCVNVKGFYSNQTNIYCIDEENSTIDMCNKSSKKYNYDKCMRNIVSKGREYKIDIDVYGEEVLKAENYCNKTFGGLFLSSSDDTQYICLKKNANEAYRADCIMNAKDKSEPMCVEDTNINVCDRRNGNVDYEKCLDFLMDIGHQNHISFEEVLMNKMRREANLKGIKTECGNKKGFFYKKSYSNYACLVKPDTSRKDYNETNDLQKSCEAKNGIYFMNSNNGEYICLGINELKRSCEDENGVFLTNSKGEYNCLSKPKKN</sequence>
<feature type="signal peptide" evidence="1">
    <location>
        <begin position="1"/>
        <end position="20"/>
    </location>
</feature>
<keyword evidence="3" id="KW-1185">Reference proteome</keyword>
<keyword evidence="1" id="KW-0732">Signal</keyword>
<reference evidence="2 3" key="2">
    <citation type="submission" date="2016-08" db="EMBL/GenBank/DDBJ databases">
        <title>Pervasive Adenine N6-methylation of Active Genes in Fungi.</title>
        <authorList>
            <consortium name="DOE Joint Genome Institute"/>
            <person name="Mondo S.J."/>
            <person name="Dannebaum R.O."/>
            <person name="Kuo R.C."/>
            <person name="Labutti K."/>
            <person name="Haridas S."/>
            <person name="Kuo A."/>
            <person name="Salamov A."/>
            <person name="Ahrendt S.R."/>
            <person name="Lipzen A."/>
            <person name="Sullivan W."/>
            <person name="Andreopoulos W.B."/>
            <person name="Clum A."/>
            <person name="Lindquist E."/>
            <person name="Daum C."/>
            <person name="Ramamoorthy G.K."/>
            <person name="Gryganskyi A."/>
            <person name="Culley D."/>
            <person name="Magnuson J.K."/>
            <person name="James T.Y."/>
            <person name="O'Malley M.A."/>
            <person name="Stajich J.E."/>
            <person name="Spatafora J.W."/>
            <person name="Visel A."/>
            <person name="Grigoriev I.V."/>
        </authorList>
    </citation>
    <scope>NUCLEOTIDE SEQUENCE [LARGE SCALE GENOMIC DNA]</scope>
    <source>
        <strain evidence="2 3">S4</strain>
    </source>
</reference>
<organism evidence="2 3">
    <name type="scientific">Anaeromyces robustus</name>
    <dbReference type="NCBI Taxonomy" id="1754192"/>
    <lineage>
        <taxon>Eukaryota</taxon>
        <taxon>Fungi</taxon>
        <taxon>Fungi incertae sedis</taxon>
        <taxon>Chytridiomycota</taxon>
        <taxon>Chytridiomycota incertae sedis</taxon>
        <taxon>Neocallimastigomycetes</taxon>
        <taxon>Neocallimastigales</taxon>
        <taxon>Neocallimastigaceae</taxon>
        <taxon>Anaeromyces</taxon>
    </lineage>
</organism>
<evidence type="ECO:0000256" key="1">
    <source>
        <dbReference type="SAM" id="SignalP"/>
    </source>
</evidence>
<gene>
    <name evidence="2" type="ORF">BCR32DRAFT_304329</name>
</gene>
<comment type="caution">
    <text evidence="2">The sequence shown here is derived from an EMBL/GenBank/DDBJ whole genome shotgun (WGS) entry which is preliminary data.</text>
</comment>
<dbReference type="EMBL" id="MCFG01000327">
    <property type="protein sequence ID" value="ORX75958.1"/>
    <property type="molecule type" value="Genomic_DNA"/>
</dbReference>
<evidence type="ECO:0000313" key="3">
    <source>
        <dbReference type="Proteomes" id="UP000193944"/>
    </source>
</evidence>
<protein>
    <submittedName>
        <fullName evidence="2">Uncharacterized protein</fullName>
    </submittedName>
</protein>
<name>A0A1Y1WRR6_9FUNG</name>
<dbReference type="Proteomes" id="UP000193944">
    <property type="component" value="Unassembled WGS sequence"/>
</dbReference>
<evidence type="ECO:0000313" key="2">
    <source>
        <dbReference type="EMBL" id="ORX75958.1"/>
    </source>
</evidence>